<dbReference type="EMBL" id="CAAKNF010000196">
    <property type="protein sequence ID" value="VIO88390.1"/>
    <property type="molecule type" value="Genomic_DNA"/>
</dbReference>
<keyword evidence="6" id="KW-1185">Reference proteome</keyword>
<feature type="transmembrane region" description="Helical" evidence="2">
    <location>
        <begin position="105"/>
        <end position="126"/>
    </location>
</feature>
<reference evidence="7" key="4">
    <citation type="submission" date="2019-12" db="UniProtKB">
        <authorList>
            <consortium name="WormBaseParasite"/>
        </authorList>
    </citation>
    <scope>IDENTIFICATION</scope>
</reference>
<keyword evidence="1 3" id="KW-0732">Signal</keyword>
<dbReference type="OrthoDB" id="5791057at2759"/>
<dbReference type="WBParaSite" id="Bm3016.1">
    <property type="protein sequence ID" value="Bm3016.1"/>
    <property type="gene ID" value="WBGene00223277"/>
</dbReference>
<evidence type="ECO:0000313" key="6">
    <source>
        <dbReference type="Proteomes" id="UP000006672"/>
    </source>
</evidence>
<accession>A0A0J9YAZ0</accession>
<sequence length="128" mass="14138">MMYRLFLAISLLFIENIGEPTGDRLHECYNCPGSTPNCNDVCEGRYCYKAEFIADGYTTVKRGCLNETDGGIQIGLCEETPSSLPGSDLRAVERMCVCTTDKCNLASTHSAFINLFVAVILLFVFCNL</sequence>
<reference evidence="5" key="3">
    <citation type="submission" date="2019-04" db="EMBL/GenBank/DDBJ databases">
        <authorList>
            <person name="Howe K."/>
            <person name="Paulini M."/>
            <person name="Williams G."/>
        </authorList>
    </citation>
    <scope>NUCLEOTIDE SEQUENCE [LARGE SCALE GENOMIC DNA]</scope>
    <source>
        <strain evidence="5">FR3</strain>
    </source>
</reference>
<dbReference type="WormBase" id="Bm3016">
    <property type="protein sequence ID" value="BM22400"/>
    <property type="gene ID" value="WBGene00223277"/>
</dbReference>
<dbReference type="KEGG" id="bmy:BM_BM3016"/>
<name>A0A0J9YAZ0_BRUMA</name>
<keyword evidence="2" id="KW-0472">Membrane</keyword>
<evidence type="ECO:0000256" key="1">
    <source>
        <dbReference type="ARBA" id="ARBA00022729"/>
    </source>
</evidence>
<dbReference type="RefSeq" id="XP_042930844.1">
    <property type="nucleotide sequence ID" value="XM_043074910.1"/>
</dbReference>
<feature type="chain" id="PRO_5023943883" evidence="3">
    <location>
        <begin position="19"/>
        <end position="128"/>
    </location>
</feature>
<keyword evidence="2" id="KW-1133">Transmembrane helix</keyword>
<dbReference type="FunCoup" id="A0A0J9YAZ0">
    <property type="interactions" value="83"/>
</dbReference>
<evidence type="ECO:0000313" key="4">
    <source>
        <dbReference type="EMBL" id="CDQ05259.1"/>
    </source>
</evidence>
<keyword evidence="2" id="KW-0812">Transmembrane</keyword>
<evidence type="ECO:0000313" key="5">
    <source>
        <dbReference type="EMBL" id="VIO88390.1"/>
    </source>
</evidence>
<protein>
    <submittedName>
        <fullName evidence="7">Activin types I and II receptor domain-containing protein</fullName>
    </submittedName>
    <submittedName>
        <fullName evidence="4">Bm3016</fullName>
    </submittedName>
</protein>
<evidence type="ECO:0000256" key="2">
    <source>
        <dbReference type="SAM" id="Phobius"/>
    </source>
</evidence>
<evidence type="ECO:0000313" key="7">
    <source>
        <dbReference type="WBParaSite" id="Bm3016.1"/>
    </source>
</evidence>
<dbReference type="InterPro" id="IPR050975">
    <property type="entry name" value="Sleep_regulator"/>
</dbReference>
<organism evidence="4">
    <name type="scientific">Brugia malayi</name>
    <name type="common">Filarial nematode worm</name>
    <dbReference type="NCBI Taxonomy" id="6279"/>
    <lineage>
        <taxon>Eukaryota</taxon>
        <taxon>Metazoa</taxon>
        <taxon>Ecdysozoa</taxon>
        <taxon>Nematoda</taxon>
        <taxon>Chromadorea</taxon>
        <taxon>Rhabditida</taxon>
        <taxon>Spirurina</taxon>
        <taxon>Spiruromorpha</taxon>
        <taxon>Filarioidea</taxon>
        <taxon>Onchocercidae</taxon>
        <taxon>Brugia</taxon>
    </lineage>
</organism>
<reference evidence="4 6" key="1">
    <citation type="journal article" date="2007" name="Science">
        <title>Draft genome of the filarial nematode parasite Brugia malayi.</title>
        <authorList>
            <person name="Ghedin E."/>
            <person name="Wang S."/>
            <person name="Spiro D."/>
            <person name="Caler E."/>
            <person name="Zhao Q."/>
            <person name="Crabtree J."/>
            <person name="Allen J.E."/>
            <person name="Delcher A.L."/>
            <person name="Guiliano D.B."/>
            <person name="Miranda-Saavedra D."/>
            <person name="Angiuoli S.V."/>
            <person name="Creasy T."/>
            <person name="Amedeo P."/>
            <person name="Haas B."/>
            <person name="El-Sayed N.M."/>
            <person name="Wortman J.R."/>
            <person name="Feldblyum T."/>
            <person name="Tallon L."/>
            <person name="Schatz M."/>
            <person name="Shumway M."/>
            <person name="Koo H."/>
            <person name="Salzberg S.L."/>
            <person name="Schobel S."/>
            <person name="Pertea M."/>
            <person name="Pop M."/>
            <person name="White O."/>
            <person name="Barton G.J."/>
            <person name="Carlow C.K."/>
            <person name="Crawford M.J."/>
            <person name="Daub J."/>
            <person name="Dimmic M.W."/>
            <person name="Estes C.F."/>
            <person name="Foster J.M."/>
            <person name="Ganatra M."/>
            <person name="Gregory W.F."/>
            <person name="Johnson N.M."/>
            <person name="Jin J."/>
            <person name="Komuniecki R."/>
            <person name="Korf I."/>
            <person name="Kumar S."/>
            <person name="Laney S."/>
            <person name="Li B.W."/>
            <person name="Li W."/>
            <person name="Lindblom T.H."/>
            <person name="Lustigman S."/>
            <person name="Ma D."/>
            <person name="Maina C.V."/>
            <person name="Martin D.M."/>
            <person name="McCarter J.P."/>
            <person name="McReynolds L."/>
            <person name="Mitreva M."/>
            <person name="Nutman T.B."/>
            <person name="Parkinson J."/>
            <person name="Peregrin-Alvarez J.M."/>
            <person name="Poole C."/>
            <person name="Ren Q."/>
            <person name="Saunders L."/>
            <person name="Sluder A.E."/>
            <person name="Smith K."/>
            <person name="Stanke M."/>
            <person name="Unnasch T.R."/>
            <person name="Ware J."/>
            <person name="Wei A.D."/>
            <person name="Weil G."/>
            <person name="Williams D.J."/>
            <person name="Zhang Y."/>
            <person name="Williams S.A."/>
            <person name="Fraser-Liggett C."/>
            <person name="Slatko B."/>
            <person name="Blaxter M.L."/>
            <person name="Scott A.L."/>
        </authorList>
    </citation>
    <scope>NUCLEOTIDE SEQUENCE</scope>
    <source>
        <strain evidence="4 6">FR3</strain>
    </source>
</reference>
<reference evidence="4" key="2">
    <citation type="submission" date="2012-12" db="EMBL/GenBank/DDBJ databases">
        <authorList>
            <person name="Gao Y.W."/>
            <person name="Fan S.T."/>
            <person name="Sun H.T."/>
            <person name="Wang Z."/>
            <person name="Gao X.L."/>
            <person name="Li Y.G."/>
            <person name="Wang T.C."/>
            <person name="Zhang K."/>
            <person name="Xu W.W."/>
            <person name="Yu Z.J."/>
            <person name="Xia X.Z."/>
        </authorList>
    </citation>
    <scope>NUCLEOTIDE SEQUENCE</scope>
    <source>
        <strain evidence="4">FR3</strain>
    </source>
</reference>
<dbReference type="Proteomes" id="UP000006672">
    <property type="component" value="Unassembled WGS sequence"/>
</dbReference>
<dbReference type="SUPFAM" id="SSF57302">
    <property type="entry name" value="Snake toxin-like"/>
    <property type="match status" value="1"/>
</dbReference>
<gene>
    <name evidence="4 7 8" type="ORF">Bm3016</name>
    <name evidence="5" type="ORF">BM_BM3016</name>
    <name evidence="4" type="ORF">BM_Bm3016</name>
</gene>
<evidence type="ECO:0000256" key="3">
    <source>
        <dbReference type="SAM" id="SignalP"/>
    </source>
</evidence>
<evidence type="ECO:0000313" key="8">
    <source>
        <dbReference type="WormBase" id="Bm3016"/>
    </source>
</evidence>
<dbReference type="AlphaFoldDB" id="A0A0J9YAZ0"/>
<dbReference type="GeneID" id="66059643"/>
<dbReference type="EMBL" id="LN856774">
    <property type="protein sequence ID" value="CDQ05259.1"/>
    <property type="molecule type" value="Genomic_DNA"/>
</dbReference>
<dbReference type="OMA" id="RYCYKAE"/>
<dbReference type="CTD" id="66059643"/>
<dbReference type="PANTHER" id="PTHR33562">
    <property type="entry name" value="ATILLA, ISOFORM B-RELATED-RELATED"/>
    <property type="match status" value="1"/>
</dbReference>
<proteinExistence type="predicted"/>
<accession>A0A4E9F1K9</accession>
<dbReference type="STRING" id="6279.A0A0J9YAZ0"/>
<feature type="signal peptide" evidence="3">
    <location>
        <begin position="1"/>
        <end position="18"/>
    </location>
</feature>
<dbReference type="InterPro" id="IPR045860">
    <property type="entry name" value="Snake_toxin-like_sf"/>
</dbReference>